<dbReference type="AlphaFoldDB" id="A0A1G9ABS7"/>
<comment type="subcellular location">
    <subcellularLocation>
        <location evidence="1">Cell outer membrane</location>
        <topology evidence="1">Multi-pass membrane protein</topology>
    </subcellularLocation>
</comment>
<dbReference type="PANTHER" id="PTHR35093">
    <property type="entry name" value="OUTER MEMBRANE PROTEIN NMB0088-RELATED"/>
    <property type="match status" value="1"/>
</dbReference>
<evidence type="ECO:0000256" key="4">
    <source>
        <dbReference type="ARBA" id="ARBA00022692"/>
    </source>
</evidence>
<reference evidence="11 13" key="1">
    <citation type="submission" date="2016-10" db="EMBL/GenBank/DDBJ databases">
        <authorList>
            <person name="de Groot N.N."/>
        </authorList>
    </citation>
    <scope>NUCLEOTIDE SEQUENCE [LARGE SCALE GENOMIC DNA]</scope>
    <source>
        <strain evidence="11 13">DSM 25294</strain>
    </source>
</reference>
<dbReference type="GO" id="GO:0009279">
    <property type="term" value="C:cell outer membrane"/>
    <property type="evidence" value="ECO:0007669"/>
    <property type="project" value="UniProtKB-SubCell"/>
</dbReference>
<dbReference type="EMBL" id="FNEK01000035">
    <property type="protein sequence ID" value="SDK24701.1"/>
    <property type="molecule type" value="Genomic_DNA"/>
</dbReference>
<dbReference type="EMBL" id="FNEK01000110">
    <property type="protein sequence ID" value="SDL73346.1"/>
    <property type="molecule type" value="Genomic_DNA"/>
</dbReference>
<organism evidence="11 13">
    <name type="scientific">Aliiruegeria lutimaris</name>
    <dbReference type="NCBI Taxonomy" id="571298"/>
    <lineage>
        <taxon>Bacteria</taxon>
        <taxon>Pseudomonadati</taxon>
        <taxon>Pseudomonadota</taxon>
        <taxon>Alphaproteobacteria</taxon>
        <taxon>Rhodobacterales</taxon>
        <taxon>Roseobacteraceae</taxon>
        <taxon>Aliiruegeria</taxon>
    </lineage>
</organism>
<evidence type="ECO:0000256" key="6">
    <source>
        <dbReference type="ARBA" id="ARBA00023136"/>
    </source>
</evidence>
<keyword evidence="13" id="KW-1185">Reference proteome</keyword>
<evidence type="ECO:0000313" key="11">
    <source>
        <dbReference type="EMBL" id="SDK24701.1"/>
    </source>
</evidence>
<evidence type="ECO:0000313" key="9">
    <source>
        <dbReference type="EMBL" id="SDI84389.1"/>
    </source>
</evidence>
<dbReference type="SUPFAM" id="SSF56935">
    <property type="entry name" value="Porins"/>
    <property type="match status" value="1"/>
</dbReference>
<dbReference type="Gene3D" id="2.40.160.60">
    <property type="entry name" value="Outer membrane protein transport protein (OMPP1/FadL/TodX)"/>
    <property type="match status" value="1"/>
</dbReference>
<evidence type="ECO:0000256" key="1">
    <source>
        <dbReference type="ARBA" id="ARBA00004571"/>
    </source>
</evidence>
<evidence type="ECO:0000313" key="12">
    <source>
        <dbReference type="EMBL" id="SDL73346.1"/>
    </source>
</evidence>
<keyword evidence="7" id="KW-0998">Cell outer membrane</keyword>
<evidence type="ECO:0000256" key="7">
    <source>
        <dbReference type="ARBA" id="ARBA00023237"/>
    </source>
</evidence>
<dbReference type="InterPro" id="IPR005017">
    <property type="entry name" value="OMPP1/FadL/TodX"/>
</dbReference>
<keyword evidence="3" id="KW-1134">Transmembrane beta strand</keyword>
<dbReference type="Pfam" id="PF03349">
    <property type="entry name" value="Toluene_X"/>
    <property type="match status" value="1"/>
</dbReference>
<keyword evidence="4" id="KW-0812">Transmembrane</keyword>
<dbReference type="RefSeq" id="WP_093151191.1">
    <property type="nucleotide sequence ID" value="NZ_FNEK01000008.1"/>
</dbReference>
<dbReference type="Proteomes" id="UP000199382">
    <property type="component" value="Unassembled WGS sequence"/>
</dbReference>
<keyword evidence="6" id="KW-0472">Membrane</keyword>
<proteinExistence type="inferred from homology"/>
<dbReference type="OrthoDB" id="9922at2"/>
<dbReference type="PANTHER" id="PTHR35093:SF8">
    <property type="entry name" value="OUTER MEMBRANE PROTEIN NMB0088-RELATED"/>
    <property type="match status" value="1"/>
</dbReference>
<gene>
    <name evidence="9" type="ORF">SAMN04488026_10081</name>
    <name evidence="10" type="ORF">SAMN04488026_101496</name>
    <name evidence="11" type="ORF">SAMN04488026_10351</name>
    <name evidence="12" type="ORF">SAMN04488026_11101</name>
</gene>
<accession>A0A1G9ABS7</accession>
<evidence type="ECO:0000256" key="3">
    <source>
        <dbReference type="ARBA" id="ARBA00022452"/>
    </source>
</evidence>
<evidence type="ECO:0000256" key="2">
    <source>
        <dbReference type="ARBA" id="ARBA00008163"/>
    </source>
</evidence>
<sequence length="440" mass="47661">MTKSVRNQRAIAGMAGLVLLGAAAGPAQATNGYFANGYGAASKGMAGAGVAVPSGVLSLAQNPAAGNKIGNSAGFCITTFAPSRSIDIDSTDSYGGMQALVPGKHTSENDYFFIPCGGANWRLNERMSLGFVVYGNGGMNTEYDTNIFDSSLLQFNGSPAGFSSSPLGVNLEQVFIGLNVSYQVNEQLSLGFAPIYAVQRFSATGLELFQSMSSDPANVTNNDDSWSRGWGFNVGLLYEPNEEWDIGISYRSRIWMSEFDRYSGLFAEQGDFDIPATLLIGAAYTPAADPRFTFTAEYQRIYYSQIKAIANGGSVIDPTDARLGEDDGPGFGWKDMDIFRVGAIYRHDEKWTFRGGVSYASQFIDDEEVLFNTLAPATIQWHASVGATYAVNDNWKIHGAYTHAFSNSVSGRNETIPFNEQDIELQMSQNEFVLGASYSW</sequence>
<comment type="similarity">
    <text evidence="2">Belongs to the OmpP1/FadL family.</text>
</comment>
<evidence type="ECO:0000256" key="8">
    <source>
        <dbReference type="SAM" id="SignalP"/>
    </source>
</evidence>
<feature type="chain" id="PRO_5011894718" evidence="8">
    <location>
        <begin position="30"/>
        <end position="440"/>
    </location>
</feature>
<dbReference type="EMBL" id="FNEK01000014">
    <property type="protein sequence ID" value="SDJ26080.1"/>
    <property type="molecule type" value="Genomic_DNA"/>
</dbReference>
<protein>
    <submittedName>
        <fullName evidence="11">Long-chain fatty acid transport protein</fullName>
    </submittedName>
</protein>
<feature type="signal peptide" evidence="8">
    <location>
        <begin position="1"/>
        <end position="29"/>
    </location>
</feature>
<evidence type="ECO:0000313" key="13">
    <source>
        <dbReference type="Proteomes" id="UP000199382"/>
    </source>
</evidence>
<evidence type="ECO:0000256" key="5">
    <source>
        <dbReference type="ARBA" id="ARBA00022729"/>
    </source>
</evidence>
<keyword evidence="5 8" id="KW-0732">Signal</keyword>
<dbReference type="GO" id="GO:0015483">
    <property type="term" value="F:long-chain fatty acid transporting porin activity"/>
    <property type="evidence" value="ECO:0007669"/>
    <property type="project" value="TreeGrafter"/>
</dbReference>
<evidence type="ECO:0000313" key="10">
    <source>
        <dbReference type="EMBL" id="SDJ26080.1"/>
    </source>
</evidence>
<dbReference type="EMBL" id="FNEK01000008">
    <property type="protein sequence ID" value="SDI84389.1"/>
    <property type="molecule type" value="Genomic_DNA"/>
</dbReference>
<name>A0A1G9ABS7_9RHOB</name>